<evidence type="ECO:0000313" key="2">
    <source>
        <dbReference type="EMBL" id="MCH7398523.1"/>
    </source>
</evidence>
<evidence type="ECO:0008006" key="4">
    <source>
        <dbReference type="Google" id="ProtNLM"/>
    </source>
</evidence>
<keyword evidence="1" id="KW-0732">Signal</keyword>
<reference evidence="2" key="1">
    <citation type="submission" date="2022-03" db="EMBL/GenBank/DDBJ databases">
        <title>De novo assembled genomes of Belliella spp. (Cyclobacteriaceae) strains.</title>
        <authorList>
            <person name="Szabo A."/>
            <person name="Korponai K."/>
            <person name="Felfoldi T."/>
        </authorList>
    </citation>
    <scope>NUCLEOTIDE SEQUENCE</scope>
    <source>
        <strain evidence="2">DSM 107340</strain>
    </source>
</reference>
<keyword evidence="3" id="KW-1185">Reference proteome</keyword>
<dbReference type="RefSeq" id="WP_241275035.1">
    <property type="nucleotide sequence ID" value="NZ_JAKZGS010000008.1"/>
</dbReference>
<organism evidence="2 3">
    <name type="scientific">Belliella calami</name>
    <dbReference type="NCBI Taxonomy" id="2923436"/>
    <lineage>
        <taxon>Bacteria</taxon>
        <taxon>Pseudomonadati</taxon>
        <taxon>Bacteroidota</taxon>
        <taxon>Cytophagia</taxon>
        <taxon>Cytophagales</taxon>
        <taxon>Cyclobacteriaceae</taxon>
        <taxon>Belliella</taxon>
    </lineage>
</organism>
<evidence type="ECO:0000313" key="3">
    <source>
        <dbReference type="Proteomes" id="UP001165488"/>
    </source>
</evidence>
<evidence type="ECO:0000256" key="1">
    <source>
        <dbReference type="SAM" id="SignalP"/>
    </source>
</evidence>
<dbReference type="EMBL" id="JAKZGS010000008">
    <property type="protein sequence ID" value="MCH7398523.1"/>
    <property type="molecule type" value="Genomic_DNA"/>
</dbReference>
<dbReference type="Proteomes" id="UP001165488">
    <property type="component" value="Unassembled WGS sequence"/>
</dbReference>
<gene>
    <name evidence="2" type="ORF">MM236_11005</name>
</gene>
<accession>A0ABS9UPG8</accession>
<sequence>MKSLKIFMSCFAVCLMTLGSFSPVVYAACTDPITQEEEVYEDEDGNLYALSKRVDETSCSGCGDCVVPY</sequence>
<feature type="chain" id="PRO_5046780332" description="4Fe-4S ferredoxin-type domain-containing protein" evidence="1">
    <location>
        <begin position="28"/>
        <end position="69"/>
    </location>
</feature>
<proteinExistence type="predicted"/>
<name>A0ABS9UPG8_9BACT</name>
<feature type="signal peptide" evidence="1">
    <location>
        <begin position="1"/>
        <end position="27"/>
    </location>
</feature>
<comment type="caution">
    <text evidence="2">The sequence shown here is derived from an EMBL/GenBank/DDBJ whole genome shotgun (WGS) entry which is preliminary data.</text>
</comment>
<protein>
    <recommendedName>
        <fullName evidence="4">4Fe-4S ferredoxin-type domain-containing protein</fullName>
    </recommendedName>
</protein>